<reference evidence="2" key="2">
    <citation type="submission" date="2015-01" db="EMBL/GenBank/DDBJ databases">
        <title>Evolutionary Origins and Diversification of the Mycorrhizal Mutualists.</title>
        <authorList>
            <consortium name="DOE Joint Genome Institute"/>
            <consortium name="Mycorrhizal Genomics Consortium"/>
            <person name="Kohler A."/>
            <person name="Kuo A."/>
            <person name="Nagy L.G."/>
            <person name="Floudas D."/>
            <person name="Copeland A."/>
            <person name="Barry K.W."/>
            <person name="Cichocki N."/>
            <person name="Veneault-Fourrey C."/>
            <person name="LaButti K."/>
            <person name="Lindquist E.A."/>
            <person name="Lipzen A."/>
            <person name="Lundell T."/>
            <person name="Morin E."/>
            <person name="Murat C."/>
            <person name="Riley R."/>
            <person name="Ohm R."/>
            <person name="Sun H."/>
            <person name="Tunlid A."/>
            <person name="Henrissat B."/>
            <person name="Grigoriev I.V."/>
            <person name="Hibbett D.S."/>
            <person name="Martin F."/>
        </authorList>
    </citation>
    <scope>NUCLEOTIDE SEQUENCE [LARGE SCALE GENOMIC DNA]</scope>
    <source>
        <strain evidence="2">h7</strain>
    </source>
</reference>
<keyword evidence="2" id="KW-1185">Reference proteome</keyword>
<evidence type="ECO:0000313" key="1">
    <source>
        <dbReference type="EMBL" id="KIM42032.1"/>
    </source>
</evidence>
<dbReference type="Proteomes" id="UP000053424">
    <property type="component" value="Unassembled WGS sequence"/>
</dbReference>
<accession>A0A0C2YLZ5</accession>
<evidence type="ECO:0000313" key="2">
    <source>
        <dbReference type="Proteomes" id="UP000053424"/>
    </source>
</evidence>
<reference evidence="1 2" key="1">
    <citation type="submission" date="2014-04" db="EMBL/GenBank/DDBJ databases">
        <authorList>
            <consortium name="DOE Joint Genome Institute"/>
            <person name="Kuo A."/>
            <person name="Gay G."/>
            <person name="Dore J."/>
            <person name="Kohler A."/>
            <person name="Nagy L.G."/>
            <person name="Floudas D."/>
            <person name="Copeland A."/>
            <person name="Barry K.W."/>
            <person name="Cichocki N."/>
            <person name="Veneault-Fourrey C."/>
            <person name="LaButti K."/>
            <person name="Lindquist E.A."/>
            <person name="Lipzen A."/>
            <person name="Lundell T."/>
            <person name="Morin E."/>
            <person name="Murat C."/>
            <person name="Sun H."/>
            <person name="Tunlid A."/>
            <person name="Henrissat B."/>
            <person name="Grigoriev I.V."/>
            <person name="Hibbett D.S."/>
            <person name="Martin F."/>
            <person name="Nordberg H.P."/>
            <person name="Cantor M.N."/>
            <person name="Hua S.X."/>
        </authorList>
    </citation>
    <scope>NUCLEOTIDE SEQUENCE [LARGE SCALE GENOMIC DNA]</scope>
    <source>
        <strain evidence="2">h7</strain>
    </source>
</reference>
<dbReference type="AlphaFoldDB" id="A0A0C2YLZ5"/>
<dbReference type="HOGENOM" id="CLU_1865363_0_0_1"/>
<name>A0A0C2YLZ5_HEBCY</name>
<sequence length="137" mass="15084">MPLDNDEAPTVSFWRLSISLVPNLLSPSPQSDGIQVGQPFKDEKAKPAAVVAEDSMRIVFGAREIRLEVRHDAAKAVAKEHIKLAVMSLFAAVFKCIVIKLMHHKFVVSDIPAAAGKTIIFFSFSVQSPRTFYAPSF</sequence>
<proteinExistence type="predicted"/>
<organism evidence="1 2">
    <name type="scientific">Hebeloma cylindrosporum</name>
    <dbReference type="NCBI Taxonomy" id="76867"/>
    <lineage>
        <taxon>Eukaryota</taxon>
        <taxon>Fungi</taxon>
        <taxon>Dikarya</taxon>
        <taxon>Basidiomycota</taxon>
        <taxon>Agaricomycotina</taxon>
        <taxon>Agaricomycetes</taxon>
        <taxon>Agaricomycetidae</taxon>
        <taxon>Agaricales</taxon>
        <taxon>Agaricineae</taxon>
        <taxon>Hymenogastraceae</taxon>
        <taxon>Hebeloma</taxon>
    </lineage>
</organism>
<gene>
    <name evidence="1" type="ORF">M413DRAFT_143402</name>
</gene>
<protein>
    <submittedName>
        <fullName evidence="1">Uncharacterized protein</fullName>
    </submittedName>
</protein>
<dbReference type="EMBL" id="KN831779">
    <property type="protein sequence ID" value="KIM42032.1"/>
    <property type="molecule type" value="Genomic_DNA"/>
</dbReference>